<dbReference type="Proteomes" id="UP000245998">
    <property type="component" value="Unassembled WGS sequence"/>
</dbReference>
<name>A0A2U1JZ59_9BACI</name>
<feature type="chain" id="PRO_5038523153" description="YtkA-like domain-containing protein" evidence="2">
    <location>
        <begin position="21"/>
        <end position="260"/>
    </location>
</feature>
<dbReference type="PROSITE" id="PS51257">
    <property type="entry name" value="PROKAR_LIPOPROTEIN"/>
    <property type="match status" value="1"/>
</dbReference>
<dbReference type="OrthoDB" id="2679563at2"/>
<feature type="signal peptide" evidence="2">
    <location>
        <begin position="1"/>
        <end position="20"/>
    </location>
</feature>
<organism evidence="4 5">
    <name type="scientific">Pueribacillus theae</name>
    <dbReference type="NCBI Taxonomy" id="2171751"/>
    <lineage>
        <taxon>Bacteria</taxon>
        <taxon>Bacillati</taxon>
        <taxon>Bacillota</taxon>
        <taxon>Bacilli</taxon>
        <taxon>Bacillales</taxon>
        <taxon>Bacillaceae</taxon>
        <taxon>Pueribacillus</taxon>
    </lineage>
</organism>
<accession>A0A2U1JZ59</accession>
<dbReference type="Pfam" id="PF13115">
    <property type="entry name" value="YtkA"/>
    <property type="match status" value="2"/>
</dbReference>
<feature type="region of interest" description="Disordered" evidence="1">
    <location>
        <begin position="127"/>
        <end position="165"/>
    </location>
</feature>
<evidence type="ECO:0000259" key="3">
    <source>
        <dbReference type="Pfam" id="PF13115"/>
    </source>
</evidence>
<dbReference type="AlphaFoldDB" id="A0A2U1JZ59"/>
<proteinExistence type="predicted"/>
<sequence length="260" mass="29622">MKKYALVVFVMAFVFLAACGNSNGEQNQTQADADKALLPLEVEILTAEDAFKPGEEGKIEIKVTEGEETVSDADEVLFEIWQHGKQEESEKIEGHNDGEGMYSLVYTFEKEGIYYVVPHVTARGKHNMPKKEFNVGNVKKPTDSEEQDNDHHHGHHGDSGHHHDENFSIHIVKPDILKAAENAVWHVHLAKDGKPFTDAAVRYEYWKTGEEKHTFIEAKESKDGEYTAEWKFESPGEYHVQVHVEKGELHEHKEESFQVE</sequence>
<evidence type="ECO:0000256" key="1">
    <source>
        <dbReference type="SAM" id="MobiDB-lite"/>
    </source>
</evidence>
<keyword evidence="2" id="KW-0732">Signal</keyword>
<comment type="caution">
    <text evidence="4">The sequence shown here is derived from an EMBL/GenBank/DDBJ whole genome shotgun (WGS) entry which is preliminary data.</text>
</comment>
<keyword evidence="5" id="KW-1185">Reference proteome</keyword>
<dbReference type="EMBL" id="QCZG01000024">
    <property type="protein sequence ID" value="PWA10078.1"/>
    <property type="molecule type" value="Genomic_DNA"/>
</dbReference>
<dbReference type="InterPro" id="IPR032693">
    <property type="entry name" value="YtkA-like_dom"/>
</dbReference>
<dbReference type="RefSeq" id="WP_116555112.1">
    <property type="nucleotide sequence ID" value="NZ_QCZG01000024.1"/>
</dbReference>
<evidence type="ECO:0000256" key="2">
    <source>
        <dbReference type="SAM" id="SignalP"/>
    </source>
</evidence>
<gene>
    <name evidence="4" type="ORF">DCC39_11840</name>
</gene>
<feature type="domain" description="YtkA-like" evidence="3">
    <location>
        <begin position="39"/>
        <end position="116"/>
    </location>
</feature>
<reference evidence="4 5" key="1">
    <citation type="submission" date="2018-04" db="EMBL/GenBank/DDBJ databases">
        <title>Camelliibacillus theae gen. nov., sp. nov., isolated from Pu'er tea.</title>
        <authorList>
            <person name="Niu L."/>
        </authorList>
    </citation>
    <scope>NUCLEOTIDE SEQUENCE [LARGE SCALE GENOMIC DNA]</scope>
    <source>
        <strain evidence="4 5">T8</strain>
    </source>
</reference>
<feature type="domain" description="YtkA-like" evidence="3">
    <location>
        <begin position="164"/>
        <end position="243"/>
    </location>
</feature>
<evidence type="ECO:0000313" key="5">
    <source>
        <dbReference type="Proteomes" id="UP000245998"/>
    </source>
</evidence>
<feature type="compositionally biased region" description="Basic and acidic residues" evidence="1">
    <location>
        <begin position="156"/>
        <end position="165"/>
    </location>
</feature>
<protein>
    <recommendedName>
        <fullName evidence="3">YtkA-like domain-containing protein</fullName>
    </recommendedName>
</protein>
<evidence type="ECO:0000313" key="4">
    <source>
        <dbReference type="EMBL" id="PWA10078.1"/>
    </source>
</evidence>